<accession>A0A819VQ54</accession>
<evidence type="ECO:0000313" key="1">
    <source>
        <dbReference type="EMBL" id="CAF4112402.1"/>
    </source>
</evidence>
<organism evidence="1 2">
    <name type="scientific">Rotaria magnacalcarata</name>
    <dbReference type="NCBI Taxonomy" id="392030"/>
    <lineage>
        <taxon>Eukaryota</taxon>
        <taxon>Metazoa</taxon>
        <taxon>Spiralia</taxon>
        <taxon>Gnathifera</taxon>
        <taxon>Rotifera</taxon>
        <taxon>Eurotatoria</taxon>
        <taxon>Bdelloidea</taxon>
        <taxon>Philodinida</taxon>
        <taxon>Philodinidae</taxon>
        <taxon>Rotaria</taxon>
    </lineage>
</organism>
<comment type="caution">
    <text evidence="1">The sequence shown here is derived from an EMBL/GenBank/DDBJ whole genome shotgun (WGS) entry which is preliminary data.</text>
</comment>
<name>A0A819VQ54_9BILA</name>
<gene>
    <name evidence="1" type="ORF">UXM345_LOCUS22910</name>
</gene>
<proteinExistence type="predicted"/>
<dbReference type="EMBL" id="CAJOBF010003854">
    <property type="protein sequence ID" value="CAF4112402.1"/>
    <property type="molecule type" value="Genomic_DNA"/>
</dbReference>
<evidence type="ECO:0000313" key="2">
    <source>
        <dbReference type="Proteomes" id="UP000663842"/>
    </source>
</evidence>
<sequence length="119" mass="13866">MNSFIHLSSFGLIDTHTSSSSTYENTVHRYMHGYADPSIHFQGNRCINLKVHTSFDFEIHPSINLKVHRCMHIYVSRMLLIKRNYFIFSYGSSTRTCFDVCQQADLEVVPKMEITTLKK</sequence>
<dbReference type="AlphaFoldDB" id="A0A819VQ54"/>
<protein>
    <submittedName>
        <fullName evidence="1">Uncharacterized protein</fullName>
    </submittedName>
</protein>
<dbReference type="Proteomes" id="UP000663842">
    <property type="component" value="Unassembled WGS sequence"/>
</dbReference>
<reference evidence="1" key="1">
    <citation type="submission" date="2021-02" db="EMBL/GenBank/DDBJ databases">
        <authorList>
            <person name="Nowell W R."/>
        </authorList>
    </citation>
    <scope>NUCLEOTIDE SEQUENCE</scope>
</reference>